<protein>
    <submittedName>
        <fullName evidence="1">Uncharacterized protein</fullName>
    </submittedName>
</protein>
<dbReference type="eggNOG" id="ENOG5033J00">
    <property type="taxonomic scope" value="Bacteria"/>
</dbReference>
<dbReference type="STRING" id="574375.AZF08_13770"/>
<reference evidence="1 2" key="1">
    <citation type="submission" date="2014-06" db="EMBL/GenBank/DDBJ databases">
        <title>Draft genome sequence of Bacillus gaemokensis JCM 15801 (MCCC 1A00707).</title>
        <authorList>
            <person name="Lai Q."/>
            <person name="Liu Y."/>
            <person name="Shao Z."/>
        </authorList>
    </citation>
    <scope>NUCLEOTIDE SEQUENCE [LARGE SCALE GENOMIC DNA]</scope>
    <source>
        <strain evidence="1 2">JCM 15801</strain>
    </source>
</reference>
<organism evidence="1 2">
    <name type="scientific">Bacillus gaemokensis</name>
    <dbReference type="NCBI Taxonomy" id="574375"/>
    <lineage>
        <taxon>Bacteria</taxon>
        <taxon>Bacillati</taxon>
        <taxon>Bacillota</taxon>
        <taxon>Bacilli</taxon>
        <taxon>Bacillales</taxon>
        <taxon>Bacillaceae</taxon>
        <taxon>Bacillus</taxon>
        <taxon>Bacillus cereus group</taxon>
    </lineage>
</organism>
<comment type="caution">
    <text evidence="1">The sequence shown here is derived from an EMBL/GenBank/DDBJ whole genome shotgun (WGS) entry which is preliminary data.</text>
</comment>
<sequence>MTRISTKDFRNLPIEKWNVTTFREYLKHVHEERYKIPYVTRSYAMEGRMLKMSLAEYNQEVLKRFIDACFADYKPTREYPGLNFAFMYSYMRGRLLPRVLDELRREEAKLQRQAAQPEVSTEEIINYL</sequence>
<keyword evidence="2" id="KW-1185">Reference proteome</keyword>
<evidence type="ECO:0000313" key="1">
    <source>
        <dbReference type="EMBL" id="KEK22514.1"/>
    </source>
</evidence>
<evidence type="ECO:0000313" key="2">
    <source>
        <dbReference type="Proteomes" id="UP000027778"/>
    </source>
</evidence>
<dbReference type="EMBL" id="JOTM01000030">
    <property type="protein sequence ID" value="KEK22514.1"/>
    <property type="molecule type" value="Genomic_DNA"/>
</dbReference>
<dbReference type="Proteomes" id="UP000027778">
    <property type="component" value="Unassembled WGS sequence"/>
</dbReference>
<gene>
    <name evidence="1" type="ORF">BAGA_19140</name>
</gene>
<proteinExistence type="predicted"/>
<name>A0A073K5F3_9BACI</name>
<accession>A0A073K5F3</accession>
<dbReference type="OrthoDB" id="2610578at2"/>
<dbReference type="AlphaFoldDB" id="A0A073K5F3"/>
<dbReference type="RefSeq" id="WP_051725895.1">
    <property type="nucleotide sequence ID" value="NZ_JOTM01000030.1"/>
</dbReference>